<dbReference type="VEuPathDB" id="FungiDB:HpaG809156"/>
<feature type="compositionally biased region" description="Basic and acidic residues" evidence="2">
    <location>
        <begin position="16"/>
        <end position="26"/>
    </location>
</feature>
<protein>
    <recommendedName>
        <fullName evidence="3">Phosducin domain-containing protein</fullName>
    </recommendedName>
</protein>
<dbReference type="AlphaFoldDB" id="M4BRW6"/>
<dbReference type="eggNOG" id="KOG3171">
    <property type="taxonomic scope" value="Eukaryota"/>
</dbReference>
<dbReference type="InterPro" id="IPR036249">
    <property type="entry name" value="Thioredoxin-like_sf"/>
</dbReference>
<name>M4BRW6_HYAAE</name>
<keyword evidence="5" id="KW-1185">Reference proteome</keyword>
<dbReference type="SUPFAM" id="SSF52833">
    <property type="entry name" value="Thioredoxin-like"/>
    <property type="match status" value="1"/>
</dbReference>
<comment type="similarity">
    <text evidence="1">Belongs to the phosducin family.</text>
</comment>
<evidence type="ECO:0000256" key="2">
    <source>
        <dbReference type="SAM" id="MobiDB-lite"/>
    </source>
</evidence>
<feature type="region of interest" description="Disordered" evidence="2">
    <location>
        <begin position="1"/>
        <end position="48"/>
    </location>
</feature>
<dbReference type="InterPro" id="IPR024253">
    <property type="entry name" value="Phosducin_thioredoxin-like_dom"/>
</dbReference>
<evidence type="ECO:0000313" key="5">
    <source>
        <dbReference type="Proteomes" id="UP000011713"/>
    </source>
</evidence>
<accession>M4BRW6</accession>
<proteinExistence type="inferred from homology"/>
<dbReference type="OMA" id="PKYGYLC"/>
<dbReference type="Gene3D" id="1.10.168.10">
    <property type="entry name" value="Phosducin, domain 2"/>
    <property type="match status" value="1"/>
</dbReference>
<organism evidence="4 5">
    <name type="scientific">Hyaloperonospora arabidopsidis (strain Emoy2)</name>
    <name type="common">Downy mildew agent</name>
    <name type="synonym">Peronospora arabidopsidis</name>
    <dbReference type="NCBI Taxonomy" id="559515"/>
    <lineage>
        <taxon>Eukaryota</taxon>
        <taxon>Sar</taxon>
        <taxon>Stramenopiles</taxon>
        <taxon>Oomycota</taxon>
        <taxon>Peronosporomycetes</taxon>
        <taxon>Peronosporales</taxon>
        <taxon>Peronosporaceae</taxon>
        <taxon>Hyaloperonospora</taxon>
    </lineage>
</organism>
<evidence type="ECO:0000313" key="4">
    <source>
        <dbReference type="EnsemblProtists" id="HpaP809156"/>
    </source>
</evidence>
<dbReference type="HOGENOM" id="CLU_1002801_0_0_1"/>
<dbReference type="InterPro" id="IPR023196">
    <property type="entry name" value="Phosducin_N_dom_sf"/>
</dbReference>
<dbReference type="InterPro" id="IPR051499">
    <property type="entry name" value="Phosducin-like_reg"/>
</dbReference>
<evidence type="ECO:0000256" key="1">
    <source>
        <dbReference type="ARBA" id="ARBA00009686"/>
    </source>
</evidence>
<dbReference type="EnsemblProtists" id="HpaT809156">
    <property type="protein sequence ID" value="HpaP809156"/>
    <property type="gene ID" value="HpaG809156"/>
</dbReference>
<dbReference type="EMBL" id="JH598667">
    <property type="status" value="NOT_ANNOTATED_CDS"/>
    <property type="molecule type" value="Genomic_DNA"/>
</dbReference>
<dbReference type="Pfam" id="PF02114">
    <property type="entry name" value="Phosducin"/>
    <property type="match status" value="1"/>
</dbReference>
<reference evidence="5" key="1">
    <citation type="journal article" date="2010" name="Science">
        <title>Signatures of adaptation to obligate biotrophy in the Hyaloperonospora arabidopsidis genome.</title>
        <authorList>
            <person name="Baxter L."/>
            <person name="Tripathy S."/>
            <person name="Ishaque N."/>
            <person name="Boot N."/>
            <person name="Cabral A."/>
            <person name="Kemen E."/>
            <person name="Thines M."/>
            <person name="Ah-Fong A."/>
            <person name="Anderson R."/>
            <person name="Badejoko W."/>
            <person name="Bittner-Eddy P."/>
            <person name="Boore J.L."/>
            <person name="Chibucos M.C."/>
            <person name="Coates M."/>
            <person name="Dehal P."/>
            <person name="Delehaunty K."/>
            <person name="Dong S."/>
            <person name="Downton P."/>
            <person name="Dumas B."/>
            <person name="Fabro G."/>
            <person name="Fronick C."/>
            <person name="Fuerstenberg S.I."/>
            <person name="Fulton L."/>
            <person name="Gaulin E."/>
            <person name="Govers F."/>
            <person name="Hughes L."/>
            <person name="Humphray S."/>
            <person name="Jiang R.H."/>
            <person name="Judelson H."/>
            <person name="Kamoun S."/>
            <person name="Kyung K."/>
            <person name="Meijer H."/>
            <person name="Minx P."/>
            <person name="Morris P."/>
            <person name="Nelson J."/>
            <person name="Phuntumart V."/>
            <person name="Qutob D."/>
            <person name="Rehmany A."/>
            <person name="Rougon-Cardoso A."/>
            <person name="Ryden P."/>
            <person name="Torto-Alalibo T."/>
            <person name="Studholme D."/>
            <person name="Wang Y."/>
            <person name="Win J."/>
            <person name="Wood J."/>
            <person name="Clifton S.W."/>
            <person name="Rogers J."/>
            <person name="Van den Ackerveken G."/>
            <person name="Jones J.D."/>
            <person name="McDowell J.M."/>
            <person name="Beynon J."/>
            <person name="Tyler B.M."/>
        </authorList>
    </citation>
    <scope>NUCLEOTIDE SEQUENCE [LARGE SCALE GENOMIC DNA]</scope>
    <source>
        <strain evidence="5">Emoy2</strain>
    </source>
</reference>
<feature type="compositionally biased region" description="Acidic residues" evidence="2">
    <location>
        <begin position="27"/>
        <end position="36"/>
    </location>
</feature>
<feature type="domain" description="Phosducin" evidence="3">
    <location>
        <begin position="77"/>
        <end position="280"/>
    </location>
</feature>
<sequence length="283" mass="32411">METFNLPQENVLQNRNSDELGGRVDSDSELSDDENVTTDRGRFVSDPTGSWRQFPVDKETWGTSTRNFCRAQSRDFTSTHTGPKGVLSDHKAKKQYEMEERWRKEEERTKVLHRIIKGATVTSLEDSTAHSEDEWDDSDLENSAFLVQYTQLRVKEMQDAARHCKIYGAVEYITPEQFLTLTSDTIKSPGSRSMLVHLYHSDNNACCLLNTQLEVLARKLVHVKFAAMMATEADTSIAMADLPVMLVFHNQQQQEAIVDVTRRLNGEFTLERVEAFVNEMLRL</sequence>
<reference evidence="4" key="2">
    <citation type="submission" date="2015-06" db="UniProtKB">
        <authorList>
            <consortium name="EnsemblProtists"/>
        </authorList>
    </citation>
    <scope>IDENTIFICATION</scope>
    <source>
        <strain evidence="4">Emoy2</strain>
    </source>
</reference>
<dbReference type="InParanoid" id="M4BRW6"/>
<dbReference type="Gene3D" id="3.40.30.10">
    <property type="entry name" value="Glutaredoxin"/>
    <property type="match status" value="1"/>
</dbReference>
<dbReference type="PANTHER" id="PTHR46052">
    <property type="entry name" value="PHOSDUCIN-LIKE PROTEIN"/>
    <property type="match status" value="1"/>
</dbReference>
<dbReference type="Proteomes" id="UP000011713">
    <property type="component" value="Unassembled WGS sequence"/>
</dbReference>
<dbReference type="STRING" id="559515.M4BRW6"/>
<evidence type="ECO:0000259" key="3">
    <source>
        <dbReference type="Pfam" id="PF02114"/>
    </source>
</evidence>
<feature type="compositionally biased region" description="Polar residues" evidence="2">
    <location>
        <begin position="1"/>
        <end position="15"/>
    </location>
</feature>
<dbReference type="PANTHER" id="PTHR46052:SF1">
    <property type="entry name" value="PHOSDUCIN-LIKE PROTEIN"/>
    <property type="match status" value="1"/>
</dbReference>